<keyword evidence="7" id="KW-0807">Transducer</keyword>
<dbReference type="PROSITE" id="PS50262">
    <property type="entry name" value="G_PROTEIN_RECEP_F1_2"/>
    <property type="match status" value="1"/>
</dbReference>
<proteinExistence type="inferred from homology"/>
<dbReference type="GO" id="GO:0006954">
    <property type="term" value="P:inflammatory response"/>
    <property type="evidence" value="ECO:0007669"/>
    <property type="project" value="TreeGrafter"/>
</dbReference>
<name>A0AAV3A141_PYXAD</name>
<evidence type="ECO:0000256" key="8">
    <source>
        <dbReference type="ARBA" id="ARBA00025736"/>
    </source>
</evidence>
<feature type="domain" description="G-protein coupled receptors family 1 profile" evidence="10">
    <location>
        <begin position="81"/>
        <end position="247"/>
    </location>
</feature>
<dbReference type="EMBL" id="DYDO01000011">
    <property type="protein sequence ID" value="DBA15848.1"/>
    <property type="molecule type" value="Genomic_DNA"/>
</dbReference>
<evidence type="ECO:0000313" key="12">
    <source>
        <dbReference type="Proteomes" id="UP001181693"/>
    </source>
</evidence>
<evidence type="ECO:0000259" key="10">
    <source>
        <dbReference type="PROSITE" id="PS50262"/>
    </source>
</evidence>
<keyword evidence="4" id="KW-0297">G-protein coupled receptor</keyword>
<evidence type="ECO:0000256" key="1">
    <source>
        <dbReference type="ARBA" id="ARBA00004141"/>
    </source>
</evidence>
<feature type="transmembrane region" description="Helical" evidence="9">
    <location>
        <begin position="107"/>
        <end position="128"/>
    </location>
</feature>
<reference evidence="11" key="1">
    <citation type="thesis" date="2020" institute="ProQuest LLC" country="789 East Eisenhower Parkway, Ann Arbor, MI, USA">
        <title>Comparative Genomics and Chromosome Evolution.</title>
        <authorList>
            <person name="Mudd A.B."/>
        </authorList>
    </citation>
    <scope>NUCLEOTIDE SEQUENCE</scope>
    <source>
        <strain evidence="11">1538</strain>
        <tissue evidence="11">Blood</tissue>
    </source>
</reference>
<keyword evidence="3 9" id="KW-1133">Transmembrane helix</keyword>
<evidence type="ECO:0000256" key="7">
    <source>
        <dbReference type="ARBA" id="ARBA00023224"/>
    </source>
</evidence>
<evidence type="ECO:0000256" key="6">
    <source>
        <dbReference type="ARBA" id="ARBA00023170"/>
    </source>
</evidence>
<comment type="caution">
    <text evidence="11">The sequence shown here is derived from an EMBL/GenBank/DDBJ whole genome shotgun (WGS) entry which is preliminary data.</text>
</comment>
<feature type="transmembrane region" description="Helical" evidence="9">
    <location>
        <begin position="183"/>
        <end position="204"/>
    </location>
</feature>
<keyword evidence="5 9" id="KW-0472">Membrane</keyword>
<dbReference type="PANTHER" id="PTHR24225">
    <property type="entry name" value="CHEMOTACTIC RECEPTOR"/>
    <property type="match status" value="1"/>
</dbReference>
<dbReference type="Proteomes" id="UP001181693">
    <property type="component" value="Unassembled WGS sequence"/>
</dbReference>
<evidence type="ECO:0000313" key="11">
    <source>
        <dbReference type="EMBL" id="DBA15848.1"/>
    </source>
</evidence>
<feature type="transmembrane region" description="Helical" evidence="9">
    <location>
        <begin position="30"/>
        <end position="49"/>
    </location>
</feature>
<evidence type="ECO:0000256" key="3">
    <source>
        <dbReference type="ARBA" id="ARBA00022989"/>
    </source>
</evidence>
<comment type="similarity">
    <text evidence="8">Belongs to the chemokine-like receptor (CMKLR) family.</text>
</comment>
<dbReference type="Pfam" id="PF00001">
    <property type="entry name" value="7tm_1"/>
    <property type="match status" value="1"/>
</dbReference>
<keyword evidence="12" id="KW-1185">Reference proteome</keyword>
<evidence type="ECO:0000256" key="2">
    <source>
        <dbReference type="ARBA" id="ARBA00022692"/>
    </source>
</evidence>
<dbReference type="InterPro" id="IPR017452">
    <property type="entry name" value="GPCR_Rhodpsn_7TM"/>
</dbReference>
<dbReference type="InterPro" id="IPR000276">
    <property type="entry name" value="GPCR_Rhodpsn"/>
</dbReference>
<comment type="subcellular location">
    <subcellularLocation>
        <location evidence="1">Membrane</location>
        <topology evidence="1">Multi-pass membrane protein</topology>
    </subcellularLocation>
</comment>
<dbReference type="GO" id="GO:0005886">
    <property type="term" value="C:plasma membrane"/>
    <property type="evidence" value="ECO:0007669"/>
    <property type="project" value="TreeGrafter"/>
</dbReference>
<feature type="transmembrane region" description="Helical" evidence="9">
    <location>
        <begin position="148"/>
        <end position="171"/>
    </location>
</feature>
<dbReference type="PRINTS" id="PR00237">
    <property type="entry name" value="GPCRRHODOPSN"/>
</dbReference>
<dbReference type="AlphaFoldDB" id="A0AAV3A141"/>
<sequence>MTDVTTAGTNINYITNSVNGTPSPEKRTKLVLPILHITIVVNILVFLLGTTGNGLNCPFSPGSLAKLGLAVFYINLYASVFLISISIDRLICIKFPVWCRNHRTPRLASIVVLVMWTLALIFSLLHAIINDTAVAVSLATCVTLTRLIFGFVLPLIVFVSCYTLILLHIQGNYWTMSSKPSKLIAAVIMVFFICWVPCHVFSLLKLSIKYKSKEFNDDKDFMEIVHVGIQFSNGLATVNSCVNPVFYALVGLDFKEKLWSTIQSIFEKAFMEESE</sequence>
<dbReference type="GO" id="GO:0007200">
    <property type="term" value="P:phospholipase C-activating G protein-coupled receptor signaling pathway"/>
    <property type="evidence" value="ECO:0007669"/>
    <property type="project" value="TreeGrafter"/>
</dbReference>
<dbReference type="GO" id="GO:0004875">
    <property type="term" value="F:complement receptor activity"/>
    <property type="evidence" value="ECO:0007669"/>
    <property type="project" value="TreeGrafter"/>
</dbReference>
<keyword evidence="2 9" id="KW-0812">Transmembrane</keyword>
<gene>
    <name evidence="11" type="ORF">GDO54_003307</name>
</gene>
<dbReference type="SUPFAM" id="SSF81321">
    <property type="entry name" value="Family A G protein-coupled receptor-like"/>
    <property type="match status" value="1"/>
</dbReference>
<dbReference type="GO" id="GO:0007204">
    <property type="term" value="P:positive regulation of cytosolic calcium ion concentration"/>
    <property type="evidence" value="ECO:0007669"/>
    <property type="project" value="TreeGrafter"/>
</dbReference>
<feature type="transmembrane region" description="Helical" evidence="9">
    <location>
        <begin position="69"/>
        <end position="87"/>
    </location>
</feature>
<dbReference type="PANTHER" id="PTHR24225:SF70">
    <property type="entry name" value="G PROTEIN-COUPLED RECEPTOR 33"/>
    <property type="match status" value="1"/>
</dbReference>
<evidence type="ECO:0000256" key="9">
    <source>
        <dbReference type="SAM" id="Phobius"/>
    </source>
</evidence>
<dbReference type="Gene3D" id="1.20.1070.10">
    <property type="entry name" value="Rhodopsin 7-helix transmembrane proteins"/>
    <property type="match status" value="1"/>
</dbReference>
<organism evidence="11 12">
    <name type="scientific">Pyxicephalus adspersus</name>
    <name type="common">African bullfrog</name>
    <dbReference type="NCBI Taxonomy" id="30357"/>
    <lineage>
        <taxon>Eukaryota</taxon>
        <taxon>Metazoa</taxon>
        <taxon>Chordata</taxon>
        <taxon>Craniata</taxon>
        <taxon>Vertebrata</taxon>
        <taxon>Euteleostomi</taxon>
        <taxon>Amphibia</taxon>
        <taxon>Batrachia</taxon>
        <taxon>Anura</taxon>
        <taxon>Neobatrachia</taxon>
        <taxon>Ranoidea</taxon>
        <taxon>Pyxicephalidae</taxon>
        <taxon>Pyxicephalinae</taxon>
        <taxon>Pyxicephalus</taxon>
    </lineage>
</organism>
<dbReference type="InterPro" id="IPR000826">
    <property type="entry name" value="Formyl_rcpt-rel"/>
</dbReference>
<accession>A0AAV3A141</accession>
<evidence type="ECO:0000256" key="5">
    <source>
        <dbReference type="ARBA" id="ARBA00023136"/>
    </source>
</evidence>
<keyword evidence="6" id="KW-0675">Receptor</keyword>
<protein>
    <recommendedName>
        <fullName evidence="10">G-protein coupled receptors family 1 profile domain-containing protein</fullName>
    </recommendedName>
</protein>
<dbReference type="GO" id="GO:0004930">
    <property type="term" value="F:G protein-coupled receptor activity"/>
    <property type="evidence" value="ECO:0007669"/>
    <property type="project" value="UniProtKB-KW"/>
</dbReference>
<evidence type="ECO:0000256" key="4">
    <source>
        <dbReference type="ARBA" id="ARBA00023040"/>
    </source>
</evidence>